<dbReference type="Pfam" id="PF02541">
    <property type="entry name" value="Ppx-GppA"/>
    <property type="match status" value="1"/>
</dbReference>
<dbReference type="PANTHER" id="PTHR30005">
    <property type="entry name" value="EXOPOLYPHOSPHATASE"/>
    <property type="match status" value="1"/>
</dbReference>
<dbReference type="EMBL" id="QURW01000003">
    <property type="protein sequence ID" value="RQD88302.1"/>
    <property type="molecule type" value="Genomic_DNA"/>
</dbReference>
<reference evidence="1 2" key="1">
    <citation type="submission" date="2018-08" db="EMBL/GenBank/DDBJ databases">
        <title>Survival mechanisms of Campylobacter hepaticus identified by genomic analysis and comparative transcriptomic analysis of in vivo and in vitro derived bacteria.</title>
        <authorList>
            <person name="Van T.T.H."/>
            <person name="Moore R.J."/>
        </authorList>
    </citation>
    <scope>NUCLEOTIDE SEQUENCE [LARGE SCALE GENOMIC DNA]</scope>
    <source>
        <strain evidence="1 2">54L</strain>
    </source>
</reference>
<dbReference type="Gene3D" id="3.30.420.150">
    <property type="entry name" value="Exopolyphosphatase. Domain 2"/>
    <property type="match status" value="1"/>
</dbReference>
<dbReference type="SUPFAM" id="SSF53067">
    <property type="entry name" value="Actin-like ATPase domain"/>
    <property type="match status" value="2"/>
</dbReference>
<name>A0A424Z294_9BACT</name>
<dbReference type="PANTHER" id="PTHR30005:SF0">
    <property type="entry name" value="RETROGRADE REGULATION PROTEIN 2"/>
    <property type="match status" value="1"/>
</dbReference>
<dbReference type="InterPro" id="IPR003695">
    <property type="entry name" value="Ppx_GppA_N"/>
</dbReference>
<dbReference type="AlphaFoldDB" id="A0A424Z294"/>
<dbReference type="InterPro" id="IPR050273">
    <property type="entry name" value="GppA/Ppx_hydrolase"/>
</dbReference>
<sequence length="324" mass="37052">MLGIDLGSNTLRAVQMDACLNKIKEYEFVIGAAKNLNQSGEISQEAIQRLKKALNILAKEQDLSKANAVATAAFRKANNTLKIFADLKEEFNINFKVIDAKNEAKMSVLGMKIALFKLGIYGEFAYCDLGGASCELSFKNYCESFDFGIISFYEKNQYLAFKKSYFNKKILKQYPKFITQIKDKKLKLHFLIKDSHFKYLAFKAFDEVAKIKKALKFLKAKTVVINSGVPTMLSALKQNMFYDKYEAKKVNGKRLCHKDFLNYAIKLFYMDEKIALKQVGMMRKRYLSAGCLLFYALFDKHKLIVVDEGLREGVCLAGIKNIRF</sequence>
<proteinExistence type="predicted"/>
<dbReference type="InterPro" id="IPR043129">
    <property type="entry name" value="ATPase_NBD"/>
</dbReference>
<protein>
    <submittedName>
        <fullName evidence="1">Ppx/GppA family phosphatase</fullName>
    </submittedName>
</protein>
<dbReference type="RefSeq" id="WP_124133970.1">
    <property type="nucleotide sequence ID" value="NZ_CP065357.1"/>
</dbReference>
<evidence type="ECO:0000313" key="2">
    <source>
        <dbReference type="Proteomes" id="UP000286095"/>
    </source>
</evidence>
<evidence type="ECO:0000313" key="1">
    <source>
        <dbReference type="EMBL" id="RQD88302.1"/>
    </source>
</evidence>
<dbReference type="Proteomes" id="UP000286095">
    <property type="component" value="Unassembled WGS sequence"/>
</dbReference>
<dbReference type="Gene3D" id="3.30.420.40">
    <property type="match status" value="1"/>
</dbReference>
<comment type="caution">
    <text evidence="1">The sequence shown here is derived from an EMBL/GenBank/DDBJ whole genome shotgun (WGS) entry which is preliminary data.</text>
</comment>
<gene>
    <name evidence="1" type="ORF">DZD40_01690</name>
</gene>
<organism evidence="1 2">
    <name type="scientific">Campylobacter hepaticus</name>
    <dbReference type="NCBI Taxonomy" id="1813019"/>
    <lineage>
        <taxon>Bacteria</taxon>
        <taxon>Pseudomonadati</taxon>
        <taxon>Campylobacterota</taxon>
        <taxon>Epsilonproteobacteria</taxon>
        <taxon>Campylobacterales</taxon>
        <taxon>Campylobacteraceae</taxon>
        <taxon>Campylobacter</taxon>
    </lineage>
</organism>
<accession>A0A424Z294</accession>